<dbReference type="InterPro" id="IPR050237">
    <property type="entry name" value="ATP-dep_AMP-bd_enzyme"/>
</dbReference>
<dbReference type="KEGG" id="mjl:Mjls_4094"/>
<dbReference type="GO" id="GO:0016877">
    <property type="term" value="F:ligase activity, forming carbon-sulfur bonds"/>
    <property type="evidence" value="ECO:0007669"/>
    <property type="project" value="UniProtKB-ARBA"/>
</dbReference>
<dbReference type="InterPro" id="IPR042099">
    <property type="entry name" value="ANL_N_sf"/>
</dbReference>
<feature type="domain" description="AMP-binding enzyme C-terminal" evidence="2">
    <location>
        <begin position="433"/>
        <end position="499"/>
    </location>
</feature>
<gene>
    <name evidence="3" type="ordered locus">Mjls_4094</name>
</gene>
<feature type="domain" description="AMP-dependent synthetase/ligase" evidence="1">
    <location>
        <begin position="36"/>
        <end position="385"/>
    </location>
</feature>
<dbReference type="PANTHER" id="PTHR43767">
    <property type="entry name" value="LONG-CHAIN-FATTY-ACID--COA LIGASE"/>
    <property type="match status" value="1"/>
</dbReference>
<dbReference type="InterPro" id="IPR045851">
    <property type="entry name" value="AMP-bd_C_sf"/>
</dbReference>
<dbReference type="Gene3D" id="3.30.300.30">
    <property type="match status" value="1"/>
</dbReference>
<dbReference type="InterPro" id="IPR000873">
    <property type="entry name" value="AMP-dep_synth/lig_dom"/>
</dbReference>
<dbReference type="CDD" id="cd04433">
    <property type="entry name" value="AFD_class_I"/>
    <property type="match status" value="1"/>
</dbReference>
<dbReference type="SUPFAM" id="SSF56801">
    <property type="entry name" value="Acetyl-CoA synthetase-like"/>
    <property type="match status" value="1"/>
</dbReference>
<name>A0A5Q5CK34_MYCSJ</name>
<dbReference type="Pfam" id="PF00501">
    <property type="entry name" value="AMP-binding"/>
    <property type="match status" value="1"/>
</dbReference>
<accession>A0A5Q5CK34</accession>
<dbReference type="Pfam" id="PF13193">
    <property type="entry name" value="AMP-binding_C"/>
    <property type="match status" value="1"/>
</dbReference>
<dbReference type="Gene3D" id="3.40.50.12780">
    <property type="entry name" value="N-terminal domain of ligase-like"/>
    <property type="match status" value="1"/>
</dbReference>
<keyword evidence="3" id="KW-0436">Ligase</keyword>
<evidence type="ECO:0000259" key="2">
    <source>
        <dbReference type="Pfam" id="PF13193"/>
    </source>
</evidence>
<organism evidence="3">
    <name type="scientific">Mycobacterium sp. (strain JLS)</name>
    <dbReference type="NCBI Taxonomy" id="164757"/>
    <lineage>
        <taxon>Bacteria</taxon>
        <taxon>Bacillati</taxon>
        <taxon>Actinomycetota</taxon>
        <taxon>Actinomycetes</taxon>
        <taxon>Mycobacteriales</taxon>
        <taxon>Mycobacteriaceae</taxon>
        <taxon>Mycobacterium</taxon>
    </lineage>
</organism>
<sequence length="533" mass="56542">MSSRFRRTAIATRIDSEVTMTTISEALGRLWDADDDARMLQCDGHWVSWGSVRALVDLIDRELTAAGCGPAGRVAVVLTNRMESVAALIAIFRGGRTLVTVSPLQPPERLSADLTAAAAPFVLAPSALWSEQVFTHAVADLGATGWSLDPGHLDMRTRATTDVSNGEPADGSVAIEMLTSGTTGAPKRIPLTRTQLEASLAAALQHNERPESLSKPALSGTVGLVTLPIVHIGGLWSLLQSLVAARPVAMLDRFTVPGWHAAVKEHRPAVAGLPPAAIRSVLDTDIPAEDLASIRAINAGTSPVDPELVDAFFDRYGIPILVVYGATEFSGAVAGWTVKDFHARWADKKGSVGRAFPGVRLRVVDDEGTVLAADQTGRLQVATPQAGGSGDTWVTTSDLAHLDVDGFLYIDGRADDVIVRGGFKVAPETVIRALRAHQAVADAAVAPIPDQRLGQIPIAAVELRPGMYADEETLRQHCRATLTPYEVPARVLVVDALPRGAALKVDRRQLLAMLEQLDTETGSRNGNGAEGIS</sequence>
<dbReference type="PANTHER" id="PTHR43767:SF10">
    <property type="entry name" value="SURFACTIN SYNTHASE SUBUNIT 1"/>
    <property type="match status" value="1"/>
</dbReference>
<proteinExistence type="predicted"/>
<dbReference type="InterPro" id="IPR025110">
    <property type="entry name" value="AMP-bd_C"/>
</dbReference>
<dbReference type="AlphaFoldDB" id="A0A5Q5CK34"/>
<reference evidence="3" key="1">
    <citation type="submission" date="2007-02" db="EMBL/GenBank/DDBJ databases">
        <title>Complete sequence of Mycobacterium sp. JLS.</title>
        <authorList>
            <consortium name="US DOE Joint Genome Institute"/>
            <person name="Copeland A."/>
            <person name="Lucas S."/>
            <person name="Lapidus A."/>
            <person name="Barry K."/>
            <person name="Detter J.C."/>
            <person name="Glavina del Rio T."/>
            <person name="Hammon N."/>
            <person name="Israni S."/>
            <person name="Dalin E."/>
            <person name="Tice H."/>
            <person name="Pitluck S."/>
            <person name="Chain P."/>
            <person name="Malfatti S."/>
            <person name="Shin M."/>
            <person name="Vergez L."/>
            <person name="Schmutz J."/>
            <person name="Larimer F."/>
            <person name="Land M."/>
            <person name="Hauser L."/>
            <person name="Kyrpides N."/>
            <person name="Mikhailova N."/>
            <person name="Miller C.D."/>
            <person name="Anderson A.J."/>
            <person name="Sims R.C."/>
            <person name="Richardson P."/>
        </authorList>
    </citation>
    <scope>NUCLEOTIDE SEQUENCE [LARGE SCALE GENOMIC DNA]</scope>
    <source>
        <strain evidence="3">JLS</strain>
    </source>
</reference>
<dbReference type="EMBL" id="CP000580">
    <property type="protein sequence ID" value="ABN99867.1"/>
    <property type="molecule type" value="Genomic_DNA"/>
</dbReference>
<evidence type="ECO:0000313" key="3">
    <source>
        <dbReference type="EMBL" id="ABN99867.1"/>
    </source>
</evidence>
<evidence type="ECO:0000259" key="1">
    <source>
        <dbReference type="Pfam" id="PF00501"/>
    </source>
</evidence>
<protein>
    <submittedName>
        <fullName evidence="3">AMP-dependent synthetase and ligase</fullName>
    </submittedName>
</protein>